<dbReference type="PANTHER" id="PTHR34801">
    <property type="entry name" value="EXPRESSED PROTEIN"/>
    <property type="match status" value="1"/>
</dbReference>
<dbReference type="AlphaFoldDB" id="A0A7S0EGX6"/>
<name>A0A7S0EGX6_9EUKA</name>
<dbReference type="Pfam" id="PF07386">
    <property type="entry name" value="DUF1499"/>
    <property type="match status" value="1"/>
</dbReference>
<protein>
    <recommendedName>
        <fullName evidence="2">DUF1499 domain-containing protein</fullName>
    </recommendedName>
</protein>
<reference evidence="1" key="1">
    <citation type="submission" date="2021-01" db="EMBL/GenBank/DDBJ databases">
        <authorList>
            <person name="Corre E."/>
            <person name="Pelletier E."/>
            <person name="Niang G."/>
            <person name="Scheremetjew M."/>
            <person name="Finn R."/>
            <person name="Kale V."/>
            <person name="Holt S."/>
            <person name="Cochrane G."/>
            <person name="Meng A."/>
            <person name="Brown T."/>
            <person name="Cohen L."/>
        </authorList>
    </citation>
    <scope>NUCLEOTIDE SEQUENCE</scope>
    <source>
        <strain evidence="1">CCMP1374</strain>
    </source>
</reference>
<dbReference type="InterPro" id="IPR010865">
    <property type="entry name" value="DUF1499"/>
</dbReference>
<evidence type="ECO:0000313" key="1">
    <source>
        <dbReference type="EMBL" id="CAD8481847.1"/>
    </source>
</evidence>
<gene>
    <name evidence="1" type="ORF">PANT1444_LOCUS7278</name>
</gene>
<proteinExistence type="predicted"/>
<accession>A0A7S0EGX6</accession>
<dbReference type="PANTHER" id="PTHR34801:SF6">
    <property type="entry name" value="SLL1620 PROTEIN"/>
    <property type="match status" value="1"/>
</dbReference>
<evidence type="ECO:0008006" key="2">
    <source>
        <dbReference type="Google" id="ProtNLM"/>
    </source>
</evidence>
<dbReference type="EMBL" id="HBEP01012846">
    <property type="protein sequence ID" value="CAD8481847.1"/>
    <property type="molecule type" value="Transcribed_RNA"/>
</dbReference>
<organism evidence="1">
    <name type="scientific">Phaeocystis antarctica</name>
    <dbReference type="NCBI Taxonomy" id="33657"/>
    <lineage>
        <taxon>Eukaryota</taxon>
        <taxon>Haptista</taxon>
        <taxon>Haptophyta</taxon>
        <taxon>Prymnesiophyceae</taxon>
        <taxon>Phaeocystales</taxon>
        <taxon>Phaeocystaceae</taxon>
        <taxon>Phaeocystis</taxon>
    </lineage>
</organism>
<sequence>MRLPQPARREMVGRFMGAAALFLTPMIAPALEVPTFSLKGAPGLGGLGGGEEKPLTSQLGVIGRGKDKTRSGILNACDKKGCVSSFAQGDAENYLPPWTYQPGYSTQSVSSFDSPLKKELRAEAAKKDRKSIETAFAELLEAVKATPGATIIKAEPEERYIYAEFKEGNAIDDVEWLLSTDSPIVGYRSSPRAGNDDKRQRGRIRDIRKSLALQGWKSVGRMPE</sequence>